<comment type="caution">
    <text evidence="6">The sequence shown here is derived from an EMBL/GenBank/DDBJ whole genome shotgun (WGS) entry which is preliminary data.</text>
</comment>
<dbReference type="CDD" id="cd03784">
    <property type="entry name" value="GT1_Gtf-like"/>
    <property type="match status" value="1"/>
</dbReference>
<evidence type="ECO:0000313" key="7">
    <source>
        <dbReference type="Proteomes" id="UP001500620"/>
    </source>
</evidence>
<feature type="domain" description="Erythromycin biosynthesis protein CIII-like N-terminal" evidence="5">
    <location>
        <begin position="23"/>
        <end position="155"/>
    </location>
</feature>
<name>A0ABP8D8S7_9ACTN</name>
<evidence type="ECO:0000313" key="6">
    <source>
        <dbReference type="EMBL" id="GAA4249751.1"/>
    </source>
</evidence>
<dbReference type="InterPro" id="IPR010610">
    <property type="entry name" value="EryCIII-like_C"/>
</dbReference>
<keyword evidence="3" id="KW-0808">Transferase</keyword>
<sequence>MRVLLVAAPLIGHAFPFVPLGRALQAAGHDVLVATGGEALSVADAGLAVHDIAGSLSIASIAMPIMLRHPVIARAELAGRAGTRGVGLLFGALNSRLAGPAVELAESWHPDLVLHEPLAIAGSLAAAAVGAPAVLHENTLFDARTLVRETLSRMGATVPEFAGVISSAPPSVLPGRESSRPMRAVPYGGIGSPPILPESGRPLIAVSRSTIAGPGRERLMERVAAAAPGVDADFLLIRPARQFDVPPNVYTSGWVSIPQLLGRCAAIVHHGGAGTTLAALHAGVPQLVVNGAGDRRHNAGLIAARGAGLAADEPEIDANTLTRLITDPSLAAAAGEVRDEMAAMPAPEALVPWLESLPHG</sequence>
<evidence type="ECO:0000259" key="4">
    <source>
        <dbReference type="Pfam" id="PF06722"/>
    </source>
</evidence>
<comment type="similarity">
    <text evidence="1">Belongs to the glycosyltransferase 28 family.</text>
</comment>
<dbReference type="Pfam" id="PF06722">
    <property type="entry name" value="EryCIII-like_C"/>
    <property type="match status" value="1"/>
</dbReference>
<accession>A0ABP8D8S7</accession>
<dbReference type="Gene3D" id="3.40.50.2000">
    <property type="entry name" value="Glycogen Phosphorylase B"/>
    <property type="match status" value="2"/>
</dbReference>
<proteinExistence type="inferred from homology"/>
<evidence type="ECO:0000256" key="2">
    <source>
        <dbReference type="ARBA" id="ARBA00022676"/>
    </source>
</evidence>
<protein>
    <submittedName>
        <fullName evidence="6">Salmochelin biosynthesis C-glycosyltransferase IroB</fullName>
    </submittedName>
</protein>
<organism evidence="6 7">
    <name type="scientific">Dactylosporangium darangshiense</name>
    <dbReference type="NCBI Taxonomy" id="579108"/>
    <lineage>
        <taxon>Bacteria</taxon>
        <taxon>Bacillati</taxon>
        <taxon>Actinomycetota</taxon>
        <taxon>Actinomycetes</taxon>
        <taxon>Micromonosporales</taxon>
        <taxon>Micromonosporaceae</taxon>
        <taxon>Dactylosporangium</taxon>
    </lineage>
</organism>
<dbReference type="RefSeq" id="WP_345127972.1">
    <property type="nucleotide sequence ID" value="NZ_BAABAT010000008.1"/>
</dbReference>
<reference evidence="7" key="1">
    <citation type="journal article" date="2019" name="Int. J. Syst. Evol. Microbiol.">
        <title>The Global Catalogue of Microorganisms (GCM) 10K type strain sequencing project: providing services to taxonomists for standard genome sequencing and annotation.</title>
        <authorList>
            <consortium name="The Broad Institute Genomics Platform"/>
            <consortium name="The Broad Institute Genome Sequencing Center for Infectious Disease"/>
            <person name="Wu L."/>
            <person name="Ma J."/>
        </authorList>
    </citation>
    <scope>NUCLEOTIDE SEQUENCE [LARGE SCALE GENOMIC DNA]</scope>
    <source>
        <strain evidence="7">JCM 17441</strain>
    </source>
</reference>
<evidence type="ECO:0000256" key="3">
    <source>
        <dbReference type="ARBA" id="ARBA00022679"/>
    </source>
</evidence>
<evidence type="ECO:0000259" key="5">
    <source>
        <dbReference type="Pfam" id="PF21036"/>
    </source>
</evidence>
<evidence type="ECO:0000256" key="1">
    <source>
        <dbReference type="ARBA" id="ARBA00006962"/>
    </source>
</evidence>
<dbReference type="PANTHER" id="PTHR48050:SF13">
    <property type="entry name" value="STEROL 3-BETA-GLUCOSYLTRANSFERASE UGT80A2"/>
    <property type="match status" value="1"/>
</dbReference>
<dbReference type="Proteomes" id="UP001500620">
    <property type="component" value="Unassembled WGS sequence"/>
</dbReference>
<dbReference type="InterPro" id="IPR050426">
    <property type="entry name" value="Glycosyltransferase_28"/>
</dbReference>
<feature type="domain" description="Erythromycin biosynthesis protein CIII-like C-terminal" evidence="4">
    <location>
        <begin position="243"/>
        <end position="357"/>
    </location>
</feature>
<dbReference type="SUPFAM" id="SSF53756">
    <property type="entry name" value="UDP-Glycosyltransferase/glycogen phosphorylase"/>
    <property type="match status" value="1"/>
</dbReference>
<gene>
    <name evidence="6" type="primary">iroB</name>
    <name evidence="6" type="ORF">GCM10022255_035120</name>
</gene>
<dbReference type="Pfam" id="PF21036">
    <property type="entry name" value="EryCIII-like_N"/>
    <property type="match status" value="1"/>
</dbReference>
<keyword evidence="7" id="KW-1185">Reference proteome</keyword>
<keyword evidence="2" id="KW-0328">Glycosyltransferase</keyword>
<dbReference type="InterPro" id="IPR048284">
    <property type="entry name" value="EryCIII-like_N"/>
</dbReference>
<dbReference type="EMBL" id="BAABAT010000008">
    <property type="protein sequence ID" value="GAA4249751.1"/>
    <property type="molecule type" value="Genomic_DNA"/>
</dbReference>
<dbReference type="InterPro" id="IPR002213">
    <property type="entry name" value="UDP_glucos_trans"/>
</dbReference>
<dbReference type="PANTHER" id="PTHR48050">
    <property type="entry name" value="STEROL 3-BETA-GLUCOSYLTRANSFERASE"/>
    <property type="match status" value="1"/>
</dbReference>